<feature type="compositionally biased region" description="Gly residues" evidence="1">
    <location>
        <begin position="17"/>
        <end position="31"/>
    </location>
</feature>
<dbReference type="EMBL" id="BLLO01000017">
    <property type="protein sequence ID" value="GFH77410.1"/>
    <property type="molecule type" value="Genomic_DNA"/>
</dbReference>
<reference evidence="3" key="1">
    <citation type="journal article" date="2014" name="Int. J. Syst. Evol. Microbiol.">
        <title>Complete genome sequence of Corynebacterium casei LMG S-19264T (=DSM 44701T), isolated from a smear-ripened cheese.</title>
        <authorList>
            <consortium name="US DOE Joint Genome Institute (JGI-PGF)"/>
            <person name="Walter F."/>
            <person name="Albersmeier A."/>
            <person name="Kalinowski J."/>
            <person name="Ruckert C."/>
        </authorList>
    </citation>
    <scope>NUCLEOTIDE SEQUENCE</scope>
    <source>
        <strain evidence="3">JCM 4136</strain>
    </source>
</reference>
<dbReference type="Proteomes" id="UP000660975">
    <property type="component" value="Unassembled WGS sequence"/>
</dbReference>
<reference evidence="3" key="3">
    <citation type="submission" date="2020-09" db="EMBL/GenBank/DDBJ databases">
        <authorList>
            <person name="Sun Q."/>
            <person name="Ohkuma M."/>
        </authorList>
    </citation>
    <scope>NUCLEOTIDE SEQUENCE</scope>
    <source>
        <strain evidence="3">JCM 4136</strain>
    </source>
</reference>
<feature type="region of interest" description="Disordered" evidence="1">
    <location>
        <begin position="1"/>
        <end position="113"/>
    </location>
</feature>
<feature type="compositionally biased region" description="Low complexity" evidence="1">
    <location>
        <begin position="32"/>
        <end position="41"/>
    </location>
</feature>
<evidence type="ECO:0000313" key="5">
    <source>
        <dbReference type="Proteomes" id="UP000660975"/>
    </source>
</evidence>
<evidence type="ECO:0000313" key="2">
    <source>
        <dbReference type="EMBL" id="GFH77410.1"/>
    </source>
</evidence>
<reference evidence="2 4" key="2">
    <citation type="submission" date="2020-02" db="EMBL/GenBank/DDBJ databases">
        <title>Whole genome shotgun sequence of Streptomyces gougerotii NBRC 13043.</title>
        <authorList>
            <person name="Ichikawa N."/>
            <person name="Komaki H."/>
            <person name="Tamura T."/>
        </authorList>
    </citation>
    <scope>NUCLEOTIDE SEQUENCE [LARGE SCALE GENOMIC DNA]</scope>
    <source>
        <strain evidence="2 4">NBRC 13043</strain>
    </source>
</reference>
<protein>
    <submittedName>
        <fullName evidence="3">Uncharacterized protein</fullName>
    </submittedName>
</protein>
<keyword evidence="4" id="KW-1185">Reference proteome</keyword>
<name>A0A8H9LPY4_9ACTN</name>
<dbReference type="Proteomes" id="UP000480804">
    <property type="component" value="Unassembled WGS sequence"/>
</dbReference>
<dbReference type="AlphaFoldDB" id="A0A8H9LPY4"/>
<gene>
    <name evidence="3" type="ORF">GCM10010227_41920</name>
    <name evidence="2" type="ORF">Sgou_20800</name>
</gene>
<proteinExistence type="predicted"/>
<organism evidence="3 5">
    <name type="scientific">Streptomyces gougerotii</name>
    <dbReference type="NCBI Taxonomy" id="53448"/>
    <lineage>
        <taxon>Bacteria</taxon>
        <taxon>Bacillati</taxon>
        <taxon>Actinomycetota</taxon>
        <taxon>Actinomycetes</taxon>
        <taxon>Kitasatosporales</taxon>
        <taxon>Streptomycetaceae</taxon>
        <taxon>Streptomyces</taxon>
        <taxon>Streptomyces diastaticus group</taxon>
    </lineage>
</organism>
<comment type="caution">
    <text evidence="3">The sequence shown here is derived from an EMBL/GenBank/DDBJ whole genome shotgun (WGS) entry which is preliminary data.</text>
</comment>
<dbReference type="EMBL" id="BMSC01000014">
    <property type="protein sequence ID" value="GGU83267.1"/>
    <property type="molecule type" value="Genomic_DNA"/>
</dbReference>
<accession>A0A8H9LPY4</accession>
<sequence length="113" mass="11462">MSSARPTAGEVLDVGAGEPGWGGNGASGAGRSGTSMAAAGPERTEGPGGGPPSRPPRCEHRLPGSPRNLRPPRDRIAAFTQAAEDRKPVRIRRGPATVTRPGAATRAGPGVRH</sequence>
<evidence type="ECO:0000256" key="1">
    <source>
        <dbReference type="SAM" id="MobiDB-lite"/>
    </source>
</evidence>
<evidence type="ECO:0000313" key="4">
    <source>
        <dbReference type="Proteomes" id="UP000480804"/>
    </source>
</evidence>
<evidence type="ECO:0000313" key="3">
    <source>
        <dbReference type="EMBL" id="GGU83267.1"/>
    </source>
</evidence>